<proteinExistence type="predicted"/>
<keyword evidence="3" id="KW-1185">Reference proteome</keyword>
<dbReference type="Proteomes" id="UP000507470">
    <property type="component" value="Unassembled WGS sequence"/>
</dbReference>
<dbReference type="OrthoDB" id="6186793at2759"/>
<dbReference type="AlphaFoldDB" id="A0A6J8DQ11"/>
<protein>
    <submittedName>
        <fullName evidence="2">Uncharacterized protein</fullName>
    </submittedName>
</protein>
<name>A0A6J8DQ11_MYTCO</name>
<dbReference type="EMBL" id="CACVKT020007709">
    <property type="protein sequence ID" value="CAC5410146.1"/>
    <property type="molecule type" value="Genomic_DNA"/>
</dbReference>
<feature type="compositionally biased region" description="Low complexity" evidence="1">
    <location>
        <begin position="42"/>
        <end position="58"/>
    </location>
</feature>
<organism evidence="2 3">
    <name type="scientific">Mytilus coruscus</name>
    <name type="common">Sea mussel</name>
    <dbReference type="NCBI Taxonomy" id="42192"/>
    <lineage>
        <taxon>Eukaryota</taxon>
        <taxon>Metazoa</taxon>
        <taxon>Spiralia</taxon>
        <taxon>Lophotrochozoa</taxon>
        <taxon>Mollusca</taxon>
        <taxon>Bivalvia</taxon>
        <taxon>Autobranchia</taxon>
        <taxon>Pteriomorphia</taxon>
        <taxon>Mytilida</taxon>
        <taxon>Mytiloidea</taxon>
        <taxon>Mytilidae</taxon>
        <taxon>Mytilinae</taxon>
        <taxon>Mytilus</taxon>
    </lineage>
</organism>
<feature type="region of interest" description="Disordered" evidence="1">
    <location>
        <begin position="1"/>
        <end position="60"/>
    </location>
</feature>
<reference evidence="2 3" key="1">
    <citation type="submission" date="2020-06" db="EMBL/GenBank/DDBJ databases">
        <authorList>
            <person name="Li R."/>
            <person name="Bekaert M."/>
        </authorList>
    </citation>
    <scope>NUCLEOTIDE SEQUENCE [LARGE SCALE GENOMIC DNA]</scope>
    <source>
        <strain evidence="3">wild</strain>
    </source>
</reference>
<evidence type="ECO:0000313" key="2">
    <source>
        <dbReference type="EMBL" id="CAC5410146.1"/>
    </source>
</evidence>
<feature type="compositionally biased region" description="Polar residues" evidence="1">
    <location>
        <begin position="20"/>
        <end position="36"/>
    </location>
</feature>
<evidence type="ECO:0000313" key="3">
    <source>
        <dbReference type="Proteomes" id="UP000507470"/>
    </source>
</evidence>
<accession>A0A6J8DQ11</accession>
<sequence length="215" mass="25331">MNPKRSMLKLKLSRKLNNMDTTNKSPLNNDDIQSAQEEMIRPSFSEPSSSESKSVEPSQTIAKTVEELRRLSNVKYNFNTIQEGLSLAKGARELPPYMRLELSFTPRMLEHPSKEAVKDEIRVMNTELRKITLCKLSEMVAHNILEVSKELDMKMQELVEELLKSQRYSKRRDFFKVVQELIEEYKEKLRRYKETIARKPIQSGFKPKDKFKRKF</sequence>
<gene>
    <name evidence="2" type="ORF">MCOR_43350</name>
</gene>
<evidence type="ECO:0000256" key="1">
    <source>
        <dbReference type="SAM" id="MobiDB-lite"/>
    </source>
</evidence>
<feature type="compositionally biased region" description="Basic residues" evidence="1">
    <location>
        <begin position="1"/>
        <end position="14"/>
    </location>
</feature>